<organism evidence="2 3">
    <name type="scientific">Legionella qingyii</name>
    <dbReference type="NCBI Taxonomy" id="2184757"/>
    <lineage>
        <taxon>Bacteria</taxon>
        <taxon>Pseudomonadati</taxon>
        <taxon>Pseudomonadota</taxon>
        <taxon>Gammaproteobacteria</taxon>
        <taxon>Legionellales</taxon>
        <taxon>Legionellaceae</taxon>
        <taxon>Legionella</taxon>
    </lineage>
</organism>
<proteinExistence type="predicted"/>
<gene>
    <name evidence="2" type="ORF">DGG96_09955</name>
</gene>
<keyword evidence="1" id="KW-0472">Membrane</keyword>
<protein>
    <recommendedName>
        <fullName evidence="4">Fatty acid desaturase domain-containing protein</fullName>
    </recommendedName>
</protein>
<dbReference type="EMBL" id="QHJG01000014">
    <property type="protein sequence ID" value="PWY55830.1"/>
    <property type="molecule type" value="Genomic_DNA"/>
</dbReference>
<feature type="transmembrane region" description="Helical" evidence="1">
    <location>
        <begin position="21"/>
        <end position="41"/>
    </location>
</feature>
<evidence type="ECO:0000313" key="3">
    <source>
        <dbReference type="Proteomes" id="UP000247152"/>
    </source>
</evidence>
<evidence type="ECO:0000313" key="2">
    <source>
        <dbReference type="EMBL" id="PWY55830.1"/>
    </source>
</evidence>
<evidence type="ECO:0008006" key="4">
    <source>
        <dbReference type="Google" id="ProtNLM"/>
    </source>
</evidence>
<feature type="transmembrane region" description="Helical" evidence="1">
    <location>
        <begin position="61"/>
        <end position="78"/>
    </location>
</feature>
<evidence type="ECO:0000256" key="1">
    <source>
        <dbReference type="SAM" id="Phobius"/>
    </source>
</evidence>
<dbReference type="AlphaFoldDB" id="A0A317U624"/>
<comment type="caution">
    <text evidence="2">The sequence shown here is derived from an EMBL/GenBank/DDBJ whole genome shotgun (WGS) entry which is preliminary data.</text>
</comment>
<accession>A0A317U624</accession>
<name>A0A317U624_9GAMM</name>
<keyword evidence="1" id="KW-0812">Transmembrane</keyword>
<dbReference type="Proteomes" id="UP000247152">
    <property type="component" value="Unassembled WGS sequence"/>
</dbReference>
<reference evidence="2 3" key="1">
    <citation type="submission" date="2018-05" db="EMBL/GenBank/DDBJ databases">
        <title>Legionella qingyii sp.nov., whole genome shotgun sequence.</title>
        <authorList>
            <person name="Wu H."/>
            <person name="Zhu Q."/>
            <person name="Hu C."/>
        </authorList>
    </citation>
    <scope>NUCLEOTIDE SEQUENCE [LARGE SCALE GENOMIC DNA]</scope>
    <source>
        <strain evidence="2 3">HEB18</strain>
    </source>
</reference>
<sequence length="169" mass="19812">MHSIDIYKVVKIKKHSFSMKIVQLGLILTIVFFGCNGFNQSVVMEKSDVELYKKFTITRKINSICILVTPFIATLYCKANNLSKLVLTIFRGIAFEIPPFFWMTAYHRPYKFSVLAHGEGWHNRHHAFPFPARHRPLKWQIDYLLQFYLSLFGLVNEVSLPTKEQIKKE</sequence>
<keyword evidence="1" id="KW-1133">Transmembrane helix</keyword>